<name>A0AAN9QJB9_CANGL</name>
<reference evidence="1 2" key="1">
    <citation type="submission" date="2024-01" db="EMBL/GenBank/DDBJ databases">
        <title>The genomes of 5 underutilized Papilionoideae crops provide insights into root nodulation and disease resistanc.</title>
        <authorList>
            <person name="Jiang F."/>
        </authorList>
    </citation>
    <scope>NUCLEOTIDE SEQUENCE [LARGE SCALE GENOMIC DNA]</scope>
    <source>
        <strain evidence="1">LVBAO_FW01</strain>
        <tissue evidence="1">Leaves</tissue>
    </source>
</reference>
<gene>
    <name evidence="1" type="ORF">VNO77_17396</name>
</gene>
<dbReference type="AlphaFoldDB" id="A0AAN9QJB9"/>
<organism evidence="1 2">
    <name type="scientific">Canavalia gladiata</name>
    <name type="common">Sword bean</name>
    <name type="synonym">Dolichos gladiatus</name>
    <dbReference type="NCBI Taxonomy" id="3824"/>
    <lineage>
        <taxon>Eukaryota</taxon>
        <taxon>Viridiplantae</taxon>
        <taxon>Streptophyta</taxon>
        <taxon>Embryophyta</taxon>
        <taxon>Tracheophyta</taxon>
        <taxon>Spermatophyta</taxon>
        <taxon>Magnoliopsida</taxon>
        <taxon>eudicotyledons</taxon>
        <taxon>Gunneridae</taxon>
        <taxon>Pentapetalae</taxon>
        <taxon>rosids</taxon>
        <taxon>fabids</taxon>
        <taxon>Fabales</taxon>
        <taxon>Fabaceae</taxon>
        <taxon>Papilionoideae</taxon>
        <taxon>50 kb inversion clade</taxon>
        <taxon>NPAAA clade</taxon>
        <taxon>indigoferoid/millettioid clade</taxon>
        <taxon>Phaseoleae</taxon>
        <taxon>Canavalia</taxon>
    </lineage>
</organism>
<comment type="caution">
    <text evidence="1">The sequence shown here is derived from an EMBL/GenBank/DDBJ whole genome shotgun (WGS) entry which is preliminary data.</text>
</comment>
<dbReference type="Proteomes" id="UP001367508">
    <property type="component" value="Unassembled WGS sequence"/>
</dbReference>
<protein>
    <submittedName>
        <fullName evidence="1">Uncharacterized protein</fullName>
    </submittedName>
</protein>
<keyword evidence="2" id="KW-1185">Reference proteome</keyword>
<evidence type="ECO:0000313" key="1">
    <source>
        <dbReference type="EMBL" id="KAK7336846.1"/>
    </source>
</evidence>
<dbReference type="EMBL" id="JAYMYQ010000004">
    <property type="protein sequence ID" value="KAK7336846.1"/>
    <property type="molecule type" value="Genomic_DNA"/>
</dbReference>
<sequence>MRSVPPISSQNPSCLFSPTNILSLSLFGLAASCSAHREWAHKDYSKRSLYVNVLQLFSRLRSEGNAVDSFNLVLAVKKRVKGCCLFIMGECFIAWPSNLGWKETYLLCLLHCFWKCMSRFSSSPCERLDRERRESISLAFKSTDFSHTWNSLSREERKCLAFMRKLLHLMVLTFESVGDFSSIFNVIVNKTRLDVAND</sequence>
<evidence type="ECO:0000313" key="2">
    <source>
        <dbReference type="Proteomes" id="UP001367508"/>
    </source>
</evidence>
<dbReference type="PROSITE" id="PS51257">
    <property type="entry name" value="PROKAR_LIPOPROTEIN"/>
    <property type="match status" value="1"/>
</dbReference>
<proteinExistence type="predicted"/>
<accession>A0AAN9QJB9</accession>